<comment type="caution">
    <text evidence="8">The sequence shown here is derived from an EMBL/GenBank/DDBJ whole genome shotgun (WGS) entry which is preliminary data.</text>
</comment>
<keyword evidence="9" id="KW-1185">Reference proteome</keyword>
<dbReference type="Pfam" id="PF02687">
    <property type="entry name" value="FtsX"/>
    <property type="match status" value="1"/>
</dbReference>
<feature type="transmembrane region" description="Helical" evidence="6">
    <location>
        <begin position="101"/>
        <end position="127"/>
    </location>
</feature>
<dbReference type="RefSeq" id="WP_186996276.1">
    <property type="nucleotide sequence ID" value="NZ_JACOQK010000001.1"/>
</dbReference>
<dbReference type="InterPro" id="IPR003838">
    <property type="entry name" value="ABC3_permease_C"/>
</dbReference>
<dbReference type="InterPro" id="IPR052536">
    <property type="entry name" value="ABC-4_Integral_Memb_Prot"/>
</dbReference>
<dbReference type="Proteomes" id="UP000649151">
    <property type="component" value="Unassembled WGS sequence"/>
</dbReference>
<evidence type="ECO:0000259" key="7">
    <source>
        <dbReference type="Pfam" id="PF02687"/>
    </source>
</evidence>
<protein>
    <submittedName>
        <fullName evidence="8">ABC transporter permease</fullName>
    </submittedName>
</protein>
<feature type="transmembrane region" description="Helical" evidence="6">
    <location>
        <begin position="17"/>
        <end position="38"/>
    </location>
</feature>
<evidence type="ECO:0000313" key="9">
    <source>
        <dbReference type="Proteomes" id="UP000649151"/>
    </source>
</evidence>
<keyword evidence="2 6" id="KW-1003">Cell membrane</keyword>
<keyword evidence="4 6" id="KW-1133">Transmembrane helix</keyword>
<name>A0ABR7IQ38_9CLOT</name>
<dbReference type="PANTHER" id="PTHR46795:SF3">
    <property type="entry name" value="ABC TRANSPORTER PERMEASE"/>
    <property type="match status" value="1"/>
</dbReference>
<dbReference type="PIRSF" id="PIRSF018968">
    <property type="entry name" value="ABC_permease_BceB"/>
    <property type="match status" value="1"/>
</dbReference>
<evidence type="ECO:0000256" key="2">
    <source>
        <dbReference type="ARBA" id="ARBA00022475"/>
    </source>
</evidence>
<feature type="transmembrane region" description="Helical" evidence="6">
    <location>
        <begin position="580"/>
        <end position="602"/>
    </location>
</feature>
<keyword evidence="3 6" id="KW-0812">Transmembrane</keyword>
<evidence type="ECO:0000256" key="6">
    <source>
        <dbReference type="PIRNR" id="PIRNR018968"/>
    </source>
</evidence>
<dbReference type="EMBL" id="JACOQK010000001">
    <property type="protein sequence ID" value="MBC5787232.1"/>
    <property type="molecule type" value="Genomic_DNA"/>
</dbReference>
<evidence type="ECO:0000256" key="4">
    <source>
        <dbReference type="ARBA" id="ARBA00022989"/>
    </source>
</evidence>
<dbReference type="InterPro" id="IPR027022">
    <property type="entry name" value="ABC_permease_BceB-typ"/>
</dbReference>
<feature type="transmembrane region" description="Helical" evidence="6">
    <location>
        <begin position="196"/>
        <end position="221"/>
    </location>
</feature>
<feature type="domain" description="ABC3 transporter permease C-terminal" evidence="7">
    <location>
        <begin position="59"/>
        <end position="174"/>
    </location>
</feature>
<comment type="similarity">
    <text evidence="6">Belongs to the ABC-4 integral membrane protein family.</text>
</comment>
<keyword evidence="5 6" id="KW-0472">Membrane</keyword>
<evidence type="ECO:0000313" key="8">
    <source>
        <dbReference type="EMBL" id="MBC5787232.1"/>
    </source>
</evidence>
<feature type="transmembrane region" description="Helical" evidence="6">
    <location>
        <begin position="233"/>
        <end position="264"/>
    </location>
</feature>
<feature type="transmembrane region" description="Helical" evidence="6">
    <location>
        <begin position="622"/>
        <end position="648"/>
    </location>
</feature>
<sequence length="657" mass="74184">MFGKLAFRNVKRQVGNYLIYFITVSITVALMFAVNNVIFNKQLMAFAESMQELKSGLISITIFVSIIVAFVLGYATSFMLKLRKREFGTYLTLGMTRKNILSIFILETMILCVAAILAGILLGVFIYQGLMALITNLMEMEFSFASYSASGLLLTIALVVTVFLLSSITSSLYLNRVSVYHLLHGDRMVEKKVKHPMFWMAIAVLSGIAIVGCCVVFYQTVLNMFQNTDSDQAGFLIFSCFVTLGVALIIFHIGVSKSIVNLLLKNEKFRNRRTNTFILRQLSGKLSTNAVMAGFLSFLIAFAIIGSNVSFMQKTSEKLTLDKNYPFDITANLDPKDPSPISMEQAEQTIQNYSEIERKIPYRYYASQDNTLYRQTKWSGEGYEGLNDTFITESDFNQLCEALGIPTVTLNGTYKIIADIPQVQAYDFSSTQLDLNGKTYCYGGILTDVPMFSYYYFTAIVPDEAVQGLDVELDCMAYDLKQDRYDAEALRQELSYQTTSRNGQYLIERCDYDLKEYGRIQRNSNTAIFIVGALYISIVFVFLAMAILALKTLSSLSDDRQKYRILFRLGTGEQEQNRTLFYQIFCFFLLPFVVPVLLSVPTAQICTKIMEMSGYAGNVSEVVTTTTAIAFVVVAIYVLYFIATYLIAKRNIVHHQQ</sequence>
<accession>A0ABR7IQ38</accession>
<evidence type="ECO:0000256" key="1">
    <source>
        <dbReference type="ARBA" id="ARBA00004651"/>
    </source>
</evidence>
<feature type="transmembrane region" description="Helical" evidence="6">
    <location>
        <begin position="147"/>
        <end position="175"/>
    </location>
</feature>
<dbReference type="PANTHER" id="PTHR46795">
    <property type="entry name" value="ABC TRANSPORTER PERMEASE-RELATED-RELATED"/>
    <property type="match status" value="1"/>
</dbReference>
<gene>
    <name evidence="8" type="ORF">H8Z77_04220</name>
</gene>
<comment type="subcellular location">
    <subcellularLocation>
        <location evidence="1 6">Cell membrane</location>
        <topology evidence="1 6">Multi-pass membrane protein</topology>
    </subcellularLocation>
</comment>
<feature type="transmembrane region" description="Helical" evidence="6">
    <location>
        <begin position="527"/>
        <end position="550"/>
    </location>
</feature>
<keyword evidence="6" id="KW-0813">Transport</keyword>
<feature type="transmembrane region" description="Helical" evidence="6">
    <location>
        <begin position="290"/>
        <end position="311"/>
    </location>
</feature>
<evidence type="ECO:0000256" key="5">
    <source>
        <dbReference type="ARBA" id="ARBA00023136"/>
    </source>
</evidence>
<organism evidence="8 9">
    <name type="scientific">Clostridium facile</name>
    <dbReference type="NCBI Taxonomy" id="2763035"/>
    <lineage>
        <taxon>Bacteria</taxon>
        <taxon>Bacillati</taxon>
        <taxon>Bacillota</taxon>
        <taxon>Clostridia</taxon>
        <taxon>Eubacteriales</taxon>
        <taxon>Clostridiaceae</taxon>
        <taxon>Clostridium</taxon>
    </lineage>
</organism>
<evidence type="ECO:0000256" key="3">
    <source>
        <dbReference type="ARBA" id="ARBA00022692"/>
    </source>
</evidence>
<proteinExistence type="inferred from homology"/>
<reference evidence="8 9" key="1">
    <citation type="submission" date="2020-08" db="EMBL/GenBank/DDBJ databases">
        <title>Genome public.</title>
        <authorList>
            <person name="Liu C."/>
            <person name="Sun Q."/>
        </authorList>
    </citation>
    <scope>NUCLEOTIDE SEQUENCE [LARGE SCALE GENOMIC DNA]</scope>
    <source>
        <strain evidence="8 9">NSJ-27</strain>
    </source>
</reference>
<feature type="transmembrane region" description="Helical" evidence="6">
    <location>
        <begin position="58"/>
        <end position="80"/>
    </location>
</feature>